<dbReference type="AlphaFoldDB" id="A0A812QE86"/>
<reference evidence="2" key="1">
    <citation type="submission" date="2021-02" db="EMBL/GenBank/DDBJ databases">
        <authorList>
            <person name="Dougan E. K."/>
            <person name="Rhodes N."/>
            <person name="Thang M."/>
            <person name="Chan C."/>
        </authorList>
    </citation>
    <scope>NUCLEOTIDE SEQUENCE</scope>
</reference>
<dbReference type="Proteomes" id="UP000604046">
    <property type="component" value="Unassembled WGS sequence"/>
</dbReference>
<proteinExistence type="predicted"/>
<protein>
    <submittedName>
        <fullName evidence="2">Uncharacterized protein</fullName>
    </submittedName>
</protein>
<evidence type="ECO:0000256" key="1">
    <source>
        <dbReference type="SAM" id="MobiDB-lite"/>
    </source>
</evidence>
<feature type="compositionally biased region" description="Basic residues" evidence="1">
    <location>
        <begin position="25"/>
        <end position="37"/>
    </location>
</feature>
<feature type="compositionally biased region" description="Polar residues" evidence="1">
    <location>
        <begin position="185"/>
        <end position="197"/>
    </location>
</feature>
<evidence type="ECO:0000313" key="2">
    <source>
        <dbReference type="EMBL" id="CAE7382344.1"/>
    </source>
</evidence>
<feature type="region of interest" description="Disordered" evidence="1">
    <location>
        <begin position="1"/>
        <end position="144"/>
    </location>
</feature>
<feature type="compositionally biased region" description="Low complexity" evidence="1">
    <location>
        <begin position="47"/>
        <end position="85"/>
    </location>
</feature>
<organism evidence="2 3">
    <name type="scientific">Symbiodinium natans</name>
    <dbReference type="NCBI Taxonomy" id="878477"/>
    <lineage>
        <taxon>Eukaryota</taxon>
        <taxon>Sar</taxon>
        <taxon>Alveolata</taxon>
        <taxon>Dinophyceae</taxon>
        <taxon>Suessiales</taxon>
        <taxon>Symbiodiniaceae</taxon>
        <taxon>Symbiodinium</taxon>
    </lineage>
</organism>
<name>A0A812QE86_9DINO</name>
<gene>
    <name evidence="2" type="ORF">SNAT2548_LOCUS20867</name>
</gene>
<dbReference type="EMBL" id="CAJNDS010002227">
    <property type="protein sequence ID" value="CAE7382344.1"/>
    <property type="molecule type" value="Genomic_DNA"/>
</dbReference>
<comment type="caution">
    <text evidence="2">The sequence shown here is derived from an EMBL/GenBank/DDBJ whole genome shotgun (WGS) entry which is preliminary data.</text>
</comment>
<accession>A0A812QE86</accession>
<dbReference type="Gene3D" id="1.25.40.20">
    <property type="entry name" value="Ankyrin repeat-containing domain"/>
    <property type="match status" value="1"/>
</dbReference>
<dbReference type="SUPFAM" id="SSF48403">
    <property type="entry name" value="Ankyrin repeat"/>
    <property type="match status" value="1"/>
</dbReference>
<keyword evidence="3" id="KW-1185">Reference proteome</keyword>
<evidence type="ECO:0000313" key="3">
    <source>
        <dbReference type="Proteomes" id="UP000604046"/>
    </source>
</evidence>
<feature type="compositionally biased region" description="Polar residues" evidence="1">
    <location>
        <begin position="129"/>
        <end position="144"/>
    </location>
</feature>
<sequence length="470" mass="50316">MWQAGKSWVRVSETEGESGYEKVQCKVKARPKASRLKHIPDTDSDKAASWVSARPRSRSAAASGVSDQARSRSASAGAASLGRASVGQASAGKASRTFSARSSARDAEVPGHASQDGQVGASGHAGVSGQVSQASSRAGSRSPTASEIVEVFAADTEEQRTKRFEDLRSMMGQLTDINKRLKRFTTSSQASEDSQGGTPRAARAGTPRGSRPGTPRGSVAGEGAGGVAHFVNLDESEDEAVDPDVEAQIELQQVLDKDMSSEEQTRLLALLCEQYQQLVGLLTPPRAPVENDSSSRLINHLLENEQPAASAVISSMRPQELLQCKDAAGLTALHFAVRLKSTRLVWEILEKAPELANVPTFASRTPPRWTPLMILANSPAEPGSTTICPQIVASLTSYMSVEGINCRSGTFATVSHFAASRGHWNVLKKVLYRLNDLGGQDCVMNHLRIENSTVPWSAFEDDVLFVSCFL</sequence>
<feature type="region of interest" description="Disordered" evidence="1">
    <location>
        <begin position="185"/>
        <end position="224"/>
    </location>
</feature>
<dbReference type="InterPro" id="IPR036770">
    <property type="entry name" value="Ankyrin_rpt-contain_sf"/>
</dbReference>